<dbReference type="OrthoDB" id="9757809at2"/>
<protein>
    <submittedName>
        <fullName evidence="4">BNR/Asp-box repeat protein</fullName>
    </submittedName>
</protein>
<sequence>MKKIAFLISALTFSVSWGQNGTTTTTPTLFQELTLQNVGPTVMSGRVVDVAVNPENPIEFYVAYASGGLWYSNTNGLRMEPVMDTAPTLNCGSVFVDWKSGMILVGTGEINSSRSSYAGIGLLQSFDKGKTWKNIGLTDSHHISKILVNPKNSQEIVVGVAGHLFTKNKERGVFKTTDGGKSWQQVLFVNDETGVIDMAVAENNFDVMYASAWQKDRKAHNFNGNGKASGIYKSIDAGSTWQLISTPESGFPSDEFVGRIGLSAFTSDSIYAVMDNQKMRPSAKKEKDPNDEDPEVIGAEVFKSSNGGKTWVKTNTSFIDDFYSSYGYYFGDITVDPKNQERIYITGVPLLFSDNGGKTFQAIDGDNVHSDHHVVWINPNNPNHLVNGNDGGLNITYDNGKSWQLCNSIPVGQFYAVNVDEQEPYNIYGGLQDNGVWVGASNYSASIGWQQEGKYPYARLMGGDGMQIQIDKRNPNIVFTGYQYGSYYRINRADESKSKFIAPKAKKGDKPYRYNWQSPILLSSHNQDILYLGSNFLHRSMNQGDTWTAISPDLTQGGKQGNVAFGTLTTISESPFEFGVLYTGSDDGLVQFSNNGGASWKVISTTLPQNLWVSRVVASAHKKERVYVTLNGYRNDDFTSYVYVSEDAGQTWKSVANNLPASPVNVILEDSVLDSVLYVGTDNGLYISVDGGASWQDFSNGMPPVAVHDLVIQKKAKDLIVGTHGRSVYKVSLKQVQELKKEVLDKTLYVYEIKNTTKSERWGSKRGAWGDEFIPKNELWFYSNSVGNVSVKLENPSKEIVYTTTVAAQKGLNKVVYDLSIDKAAADKWMAKDKKLKITPAKNGKYYLPVAKYTWTLSKDKEKATTPFEILAPK</sequence>
<dbReference type="Pfam" id="PF15902">
    <property type="entry name" value="Sortilin-Vps10"/>
    <property type="match status" value="2"/>
</dbReference>
<evidence type="ECO:0000313" key="4">
    <source>
        <dbReference type="EMBL" id="OAZ03673.1"/>
    </source>
</evidence>
<feature type="domain" description="Sortilin N-terminal" evidence="3">
    <location>
        <begin position="641"/>
        <end position="734"/>
    </location>
</feature>
<dbReference type="PANTHER" id="PTHR12106">
    <property type="entry name" value="SORTILIN RELATED"/>
    <property type="match status" value="1"/>
</dbReference>
<comment type="caution">
    <text evidence="4">The sequence shown here is derived from an EMBL/GenBank/DDBJ whole genome shotgun (WGS) entry which is preliminary data.</text>
</comment>
<dbReference type="InterPro" id="IPR015943">
    <property type="entry name" value="WD40/YVTN_repeat-like_dom_sf"/>
</dbReference>
<name>A0A199XPK7_9FLAO</name>
<feature type="chain" id="PRO_5008286738" evidence="2">
    <location>
        <begin position="19"/>
        <end position="874"/>
    </location>
</feature>
<keyword evidence="5" id="KW-1185">Reference proteome</keyword>
<dbReference type="SUPFAM" id="SSF110296">
    <property type="entry name" value="Oligoxyloglucan reducing end-specific cellobiohydrolase"/>
    <property type="match status" value="1"/>
</dbReference>
<dbReference type="Gene3D" id="2.130.10.10">
    <property type="entry name" value="YVTN repeat-like/Quinoprotein amine dehydrogenase"/>
    <property type="match status" value="4"/>
</dbReference>
<dbReference type="CDD" id="cd15482">
    <property type="entry name" value="Sialidase_non-viral"/>
    <property type="match status" value="2"/>
</dbReference>
<evidence type="ECO:0000256" key="2">
    <source>
        <dbReference type="SAM" id="SignalP"/>
    </source>
</evidence>
<dbReference type="AlphaFoldDB" id="A0A199XPK7"/>
<evidence type="ECO:0000259" key="3">
    <source>
        <dbReference type="Pfam" id="PF15902"/>
    </source>
</evidence>
<feature type="signal peptide" evidence="2">
    <location>
        <begin position="1"/>
        <end position="18"/>
    </location>
</feature>
<dbReference type="InterPro" id="IPR036278">
    <property type="entry name" value="Sialidase_sf"/>
</dbReference>
<keyword evidence="2" id="KW-0732">Signal</keyword>
<dbReference type="PANTHER" id="PTHR12106:SF27">
    <property type="entry name" value="SORTILIN-RELATED RECEPTOR"/>
    <property type="match status" value="1"/>
</dbReference>
<evidence type="ECO:0000313" key="5">
    <source>
        <dbReference type="Proteomes" id="UP000093807"/>
    </source>
</evidence>
<dbReference type="Proteomes" id="UP000093807">
    <property type="component" value="Unassembled WGS sequence"/>
</dbReference>
<organism evidence="4 5">
    <name type="scientific">Flavobacterium succinicans</name>
    <dbReference type="NCBI Taxonomy" id="29536"/>
    <lineage>
        <taxon>Bacteria</taxon>
        <taxon>Pseudomonadati</taxon>
        <taxon>Bacteroidota</taxon>
        <taxon>Flavobacteriia</taxon>
        <taxon>Flavobacteriales</taxon>
        <taxon>Flavobacteriaceae</taxon>
        <taxon>Flavobacterium</taxon>
    </lineage>
</organism>
<feature type="domain" description="Sortilin N-terminal" evidence="3">
    <location>
        <begin position="122"/>
        <end position="246"/>
    </location>
</feature>
<reference evidence="4 5" key="1">
    <citation type="submission" date="2016-06" db="EMBL/GenBank/DDBJ databases">
        <title>Draft genome sequence of Flavobacterium succinicans strain DD5b.</title>
        <authorList>
            <person name="Poehlein A."/>
            <person name="Daniel R."/>
            <person name="Simeonova D.D."/>
        </authorList>
    </citation>
    <scope>NUCLEOTIDE SEQUENCE [LARGE SCALE GENOMIC DNA]</scope>
    <source>
        <strain evidence="4 5">DD5b</strain>
    </source>
</reference>
<gene>
    <name evidence="4" type="ORF">FLB_19510</name>
</gene>
<accession>A0A199XPK7</accession>
<evidence type="ECO:0000256" key="1">
    <source>
        <dbReference type="ARBA" id="ARBA00022737"/>
    </source>
</evidence>
<dbReference type="InterPro" id="IPR050310">
    <property type="entry name" value="VPS10-sortilin"/>
</dbReference>
<dbReference type="PATRIC" id="fig|29536.5.peg.2041"/>
<proteinExistence type="predicted"/>
<keyword evidence="1" id="KW-0677">Repeat</keyword>
<dbReference type="SUPFAM" id="SSF50939">
    <property type="entry name" value="Sialidases"/>
    <property type="match status" value="1"/>
</dbReference>
<dbReference type="InterPro" id="IPR031778">
    <property type="entry name" value="Sortilin_N"/>
</dbReference>
<dbReference type="RefSeq" id="WP_064715742.1">
    <property type="nucleotide sequence ID" value="NZ_JMTM01000053.1"/>
</dbReference>
<dbReference type="EMBL" id="JMTM01000053">
    <property type="protein sequence ID" value="OAZ03673.1"/>
    <property type="molecule type" value="Genomic_DNA"/>
</dbReference>